<dbReference type="NCBIfam" id="TIGR01084">
    <property type="entry name" value="mutY"/>
    <property type="match status" value="1"/>
</dbReference>
<dbReference type="PANTHER" id="PTHR42944">
    <property type="entry name" value="ADENINE DNA GLYCOSYLASE"/>
    <property type="match status" value="1"/>
</dbReference>
<dbReference type="PROSITE" id="PS01155">
    <property type="entry name" value="ENDONUCLEASE_III_2"/>
    <property type="match status" value="1"/>
</dbReference>
<comment type="cofactor">
    <cofactor evidence="2">
        <name>[4Fe-4S] cluster</name>
        <dbReference type="ChEBI" id="CHEBI:49883"/>
    </cofactor>
</comment>
<dbReference type="SUPFAM" id="SSF48150">
    <property type="entry name" value="DNA-glycosylase"/>
    <property type="match status" value="1"/>
</dbReference>
<dbReference type="SMART" id="SM00478">
    <property type="entry name" value="ENDO3c"/>
    <property type="match status" value="1"/>
</dbReference>
<evidence type="ECO:0000256" key="11">
    <source>
        <dbReference type="ARBA" id="ARBA00023014"/>
    </source>
</evidence>
<sequence length="697" mass="75434">MSLRRRTRILLLSFGGVLLGLLLGALLAVHLLLQPQRFTQLLESAASTAGLRLKLAQPASPELFPSPGLVLQGLSLSVPTHTTPMLSASRGKIFLPWRALLGGVPVITRLELDGAQIDLDELDAYIATLPTGKAPWLPHVRTGIKLIDGTLGSGGHTLFSAINVSAGQLEPGRPFVLTLSARNAQAQILQLQLQGTPRSSASVVALDPLKLSGTLPGYGDFALAGQARWLGGSHVQLALLGSAGKPAVQLRLGFANTTGKARSEPRRHAAGPATAGQLRPRRVAGVVARRAGHRARSAAADTAAVGRQRQRGATRRRRHAYRGSQRACRCQRGASHQQQRAEKIHGAGQAMSALAPSLLHWHACHGRHDLPWQQAPRSAYRVWLAEVMLQQTQVATVIPYYARFLGVLPDLPALATASEDAVLALWSGLGYYRRARHLHAAARLCMTQHAGDLPRDFDALAALPGIGRSTAGAILAQAWDLPFPILDGNVKRVLARYHAINGWPGQSAITRELWRHATAHTPQQRAGDYAQAIMDLGAMLCTPQQPDCPRCPLRTSCATHAQELSASLPTPRPRRALPRRRLNWLLLRDAQGRILLVQRDGDGIWPRLWSLPETEHAPEAHAASLAQLRAAPRALPLLRHSFTHFQLEAQPLLFDGAHAHDAVRDQPALGWYTPQAAAALALPAPVRRLLNQLPELP</sequence>
<dbReference type="InterPro" id="IPR029119">
    <property type="entry name" value="MutY_C"/>
</dbReference>
<dbReference type="GO" id="GO:0046872">
    <property type="term" value="F:metal ion binding"/>
    <property type="evidence" value="ECO:0007669"/>
    <property type="project" value="UniProtKB-KW"/>
</dbReference>
<dbReference type="Pfam" id="PF14815">
    <property type="entry name" value="NUDIX_4"/>
    <property type="match status" value="1"/>
</dbReference>
<dbReference type="SUPFAM" id="SSF55811">
    <property type="entry name" value="Nudix"/>
    <property type="match status" value="1"/>
</dbReference>
<evidence type="ECO:0000313" key="16">
    <source>
        <dbReference type="EMBL" id="EQD63689.1"/>
    </source>
</evidence>
<dbReference type="EMBL" id="AUZY01004383">
    <property type="protein sequence ID" value="EQD63689.1"/>
    <property type="molecule type" value="Genomic_DNA"/>
</dbReference>
<evidence type="ECO:0000259" key="15">
    <source>
        <dbReference type="SMART" id="SM00478"/>
    </source>
</evidence>
<proteinExistence type="inferred from homology"/>
<dbReference type="Gene3D" id="3.90.79.10">
    <property type="entry name" value="Nucleoside Triphosphate Pyrophosphohydrolase"/>
    <property type="match status" value="1"/>
</dbReference>
<keyword evidence="13 16" id="KW-0326">Glycosidase</keyword>
<keyword evidence="11" id="KW-0411">Iron-sulfur</keyword>
<dbReference type="GO" id="GO:0000701">
    <property type="term" value="F:purine-specific mismatch base pair DNA N-glycosylase activity"/>
    <property type="evidence" value="ECO:0007669"/>
    <property type="project" value="UniProtKB-EC"/>
</dbReference>
<reference evidence="16" key="1">
    <citation type="submission" date="2013-08" db="EMBL/GenBank/DDBJ databases">
        <authorList>
            <person name="Mendez C."/>
            <person name="Richter M."/>
            <person name="Ferrer M."/>
            <person name="Sanchez J."/>
        </authorList>
    </citation>
    <scope>NUCLEOTIDE SEQUENCE</scope>
</reference>
<dbReference type="InterPro" id="IPR011257">
    <property type="entry name" value="DNA_glycosylase"/>
</dbReference>
<dbReference type="InterPro" id="IPR005760">
    <property type="entry name" value="A/G_AdeGlyc_MutY"/>
</dbReference>
<evidence type="ECO:0000256" key="3">
    <source>
        <dbReference type="ARBA" id="ARBA00008343"/>
    </source>
</evidence>
<dbReference type="GO" id="GO:0032357">
    <property type="term" value="F:oxidized purine DNA binding"/>
    <property type="evidence" value="ECO:0007669"/>
    <property type="project" value="TreeGrafter"/>
</dbReference>
<evidence type="ECO:0000256" key="2">
    <source>
        <dbReference type="ARBA" id="ARBA00001966"/>
    </source>
</evidence>
<comment type="catalytic activity">
    <reaction evidence="1">
        <text>Hydrolyzes free adenine bases from 7,8-dihydro-8-oxoguanine:adenine mismatched double-stranded DNA, leaving an apurinic site.</text>
        <dbReference type="EC" id="3.2.2.31"/>
    </reaction>
</comment>
<evidence type="ECO:0000256" key="13">
    <source>
        <dbReference type="ARBA" id="ARBA00023295"/>
    </source>
</evidence>
<name>T1CCY2_9ZZZZ</name>
<dbReference type="Gene3D" id="1.10.1670.10">
    <property type="entry name" value="Helix-hairpin-Helix base-excision DNA repair enzymes (C-terminal)"/>
    <property type="match status" value="1"/>
</dbReference>
<dbReference type="CDD" id="cd00056">
    <property type="entry name" value="ENDO3c"/>
    <property type="match status" value="1"/>
</dbReference>
<feature type="region of interest" description="Disordered" evidence="14">
    <location>
        <begin position="292"/>
        <end position="325"/>
    </location>
</feature>
<dbReference type="InterPro" id="IPR015797">
    <property type="entry name" value="NUDIX_hydrolase-like_dom_sf"/>
</dbReference>
<evidence type="ECO:0000256" key="7">
    <source>
        <dbReference type="ARBA" id="ARBA00022723"/>
    </source>
</evidence>
<gene>
    <name evidence="16" type="ORF">B1B_06910</name>
</gene>
<keyword evidence="12" id="KW-0234">DNA repair</keyword>
<keyword evidence="7" id="KW-0479">Metal-binding</keyword>
<evidence type="ECO:0000256" key="14">
    <source>
        <dbReference type="SAM" id="MobiDB-lite"/>
    </source>
</evidence>
<evidence type="ECO:0000256" key="10">
    <source>
        <dbReference type="ARBA" id="ARBA00023004"/>
    </source>
</evidence>
<dbReference type="InterPro" id="IPR007844">
    <property type="entry name" value="AsmA"/>
</dbReference>
<dbReference type="FunFam" id="1.10.340.30:FF:000002">
    <property type="entry name" value="Adenine DNA glycosylase"/>
    <property type="match status" value="1"/>
</dbReference>
<dbReference type="EC" id="3.2.2.31" evidence="4"/>
<dbReference type="Gene3D" id="1.10.340.30">
    <property type="entry name" value="Hypothetical protein, domain 2"/>
    <property type="match status" value="1"/>
</dbReference>
<dbReference type="GO" id="GO:0006298">
    <property type="term" value="P:mismatch repair"/>
    <property type="evidence" value="ECO:0007669"/>
    <property type="project" value="TreeGrafter"/>
</dbReference>
<dbReference type="GO" id="GO:0035485">
    <property type="term" value="F:adenine/guanine mispair binding"/>
    <property type="evidence" value="ECO:0007669"/>
    <property type="project" value="TreeGrafter"/>
</dbReference>
<dbReference type="GO" id="GO:0006284">
    <property type="term" value="P:base-excision repair"/>
    <property type="evidence" value="ECO:0007669"/>
    <property type="project" value="InterPro"/>
</dbReference>
<dbReference type="GO" id="GO:0051539">
    <property type="term" value="F:4 iron, 4 sulfur cluster binding"/>
    <property type="evidence" value="ECO:0007669"/>
    <property type="project" value="UniProtKB-KW"/>
</dbReference>
<evidence type="ECO:0000256" key="12">
    <source>
        <dbReference type="ARBA" id="ARBA00023204"/>
    </source>
</evidence>
<evidence type="ECO:0000256" key="1">
    <source>
        <dbReference type="ARBA" id="ARBA00000843"/>
    </source>
</evidence>
<evidence type="ECO:0000256" key="5">
    <source>
        <dbReference type="ARBA" id="ARBA00022023"/>
    </source>
</evidence>
<keyword evidence="6" id="KW-0004">4Fe-4S</keyword>
<dbReference type="AlphaFoldDB" id="T1CCY2"/>
<dbReference type="InterPro" id="IPR000445">
    <property type="entry name" value="HhH_motif"/>
</dbReference>
<feature type="domain" description="HhH-GPD" evidence="15">
    <location>
        <begin position="388"/>
        <end position="539"/>
    </location>
</feature>
<dbReference type="Pfam" id="PF00730">
    <property type="entry name" value="HhH-GPD"/>
    <property type="match status" value="1"/>
</dbReference>
<evidence type="ECO:0000256" key="4">
    <source>
        <dbReference type="ARBA" id="ARBA00012045"/>
    </source>
</evidence>
<protein>
    <recommendedName>
        <fullName evidence="5">Adenine DNA glycosylase</fullName>
        <ecNumber evidence="4">3.2.2.31</ecNumber>
    </recommendedName>
</protein>
<keyword evidence="8" id="KW-0227">DNA damage</keyword>
<feature type="compositionally biased region" description="Basic residues" evidence="14">
    <location>
        <begin position="308"/>
        <end position="321"/>
    </location>
</feature>
<feature type="region of interest" description="Disordered" evidence="14">
    <location>
        <begin position="258"/>
        <end position="278"/>
    </location>
</feature>
<dbReference type="PANTHER" id="PTHR42944:SF1">
    <property type="entry name" value="ADENINE DNA GLYCOSYLASE"/>
    <property type="match status" value="1"/>
</dbReference>
<dbReference type="Pfam" id="PF05170">
    <property type="entry name" value="AsmA"/>
    <property type="match status" value="1"/>
</dbReference>
<evidence type="ECO:0000256" key="8">
    <source>
        <dbReference type="ARBA" id="ARBA00022763"/>
    </source>
</evidence>
<dbReference type="GO" id="GO:0034039">
    <property type="term" value="F:8-oxo-7,8-dihydroguanine DNA N-glycosylase activity"/>
    <property type="evidence" value="ECO:0007669"/>
    <property type="project" value="TreeGrafter"/>
</dbReference>
<comment type="similarity">
    <text evidence="3">Belongs to the Nth/MutY family.</text>
</comment>
<dbReference type="InterPro" id="IPR044298">
    <property type="entry name" value="MIG/MutY"/>
</dbReference>
<dbReference type="InterPro" id="IPR003265">
    <property type="entry name" value="HhH-GPD_domain"/>
</dbReference>
<accession>T1CCY2</accession>
<evidence type="ECO:0000256" key="6">
    <source>
        <dbReference type="ARBA" id="ARBA00022485"/>
    </source>
</evidence>
<comment type="caution">
    <text evidence="16">The sequence shown here is derived from an EMBL/GenBank/DDBJ whole genome shotgun (WGS) entry which is preliminary data.</text>
</comment>
<keyword evidence="10" id="KW-0408">Iron</keyword>
<feature type="compositionally biased region" description="Low complexity" evidence="14">
    <location>
        <begin position="297"/>
        <end position="307"/>
    </location>
</feature>
<reference evidence="16" key="2">
    <citation type="journal article" date="2014" name="ISME J.">
        <title>Microbial stratification in low pH oxic and suboxic macroscopic growths along an acid mine drainage.</title>
        <authorList>
            <person name="Mendez-Garcia C."/>
            <person name="Mesa V."/>
            <person name="Sprenger R.R."/>
            <person name="Richter M."/>
            <person name="Diez M.S."/>
            <person name="Solano J."/>
            <person name="Bargiela R."/>
            <person name="Golyshina O.V."/>
            <person name="Manteca A."/>
            <person name="Ramos J.L."/>
            <person name="Gallego J.R."/>
            <person name="Llorente I."/>
            <person name="Martins Dos Santos V.A."/>
            <person name="Jensen O.N."/>
            <person name="Pelaez A.I."/>
            <person name="Sanchez J."/>
            <person name="Ferrer M."/>
        </authorList>
    </citation>
    <scope>NUCLEOTIDE SEQUENCE</scope>
</reference>
<dbReference type="Pfam" id="PF00633">
    <property type="entry name" value="HHH"/>
    <property type="match status" value="1"/>
</dbReference>
<evidence type="ECO:0000256" key="9">
    <source>
        <dbReference type="ARBA" id="ARBA00022801"/>
    </source>
</evidence>
<keyword evidence="9 16" id="KW-0378">Hydrolase</keyword>
<dbReference type="InterPro" id="IPR023170">
    <property type="entry name" value="HhH_base_excis_C"/>
</dbReference>
<dbReference type="InterPro" id="IPR004036">
    <property type="entry name" value="Endonuclease-III-like_CS2"/>
</dbReference>
<organism evidence="16">
    <name type="scientific">mine drainage metagenome</name>
    <dbReference type="NCBI Taxonomy" id="410659"/>
    <lineage>
        <taxon>unclassified sequences</taxon>
        <taxon>metagenomes</taxon>
        <taxon>ecological metagenomes</taxon>
    </lineage>
</organism>